<dbReference type="SUPFAM" id="SSF52151">
    <property type="entry name" value="FabD/lysophospholipase-like"/>
    <property type="match status" value="1"/>
</dbReference>
<evidence type="ECO:0000313" key="2">
    <source>
        <dbReference type="Proteomes" id="UP000287996"/>
    </source>
</evidence>
<comment type="caution">
    <text evidence="1">The sequence shown here is derived from an EMBL/GenBank/DDBJ whole genome shotgun (WGS) entry which is preliminary data.</text>
</comment>
<keyword evidence="1" id="KW-0378">Hydrolase</keyword>
<organism evidence="1 2">
    <name type="scientific">Idiomarina tyrosinivorans</name>
    <dbReference type="NCBI Taxonomy" id="1445662"/>
    <lineage>
        <taxon>Bacteria</taxon>
        <taxon>Pseudomonadati</taxon>
        <taxon>Pseudomonadota</taxon>
        <taxon>Gammaproteobacteria</taxon>
        <taxon>Alteromonadales</taxon>
        <taxon>Idiomarinaceae</taxon>
        <taxon>Idiomarina</taxon>
    </lineage>
</organism>
<sequence length="352" mass="40023">MLSIRAGKQAYQQIKEQGLQADDVKLLLGASGGPKWFVLQRLDRYLFGDWFAQRQTPLDTLGTSAGAWRFASLGQDDPVEASERFCQLYRTQEYSANPDRHEITAEAVALLEKYVPQHAVSQILGQTAVRQHMIVARSRGWSAHEDRRQALGLLAAASLNSVNRQWLKAFYQRVIFHHPASDCGFMRGWTEFNTQFVSLTHENFRSALLATGAIPLVLDGVKNIPGAPAGLYRDGGITDYHFDVDLSKVNGLVLYPHFSQQVVPGWFDKHLRWRRTYGERWPNVVLLTPTDEFLASLPYGKIPDRKDFAQLPVAERKRYWKQAVEQGQRLADEFAEAVESGTIRHRVEQWTA</sequence>
<proteinExistence type="predicted"/>
<reference evidence="1 2" key="1">
    <citation type="journal article" date="2011" name="Front. Microbiol.">
        <title>Genomic signatures of strain selection and enhancement in Bacillus atrophaeus var. globigii, a historical biowarfare simulant.</title>
        <authorList>
            <person name="Gibbons H.S."/>
            <person name="Broomall S.M."/>
            <person name="McNew L.A."/>
            <person name="Daligault H."/>
            <person name="Chapman C."/>
            <person name="Bruce D."/>
            <person name="Karavis M."/>
            <person name="Krepps M."/>
            <person name="McGregor P.A."/>
            <person name="Hong C."/>
            <person name="Park K.H."/>
            <person name="Akmal A."/>
            <person name="Feldman A."/>
            <person name="Lin J.S."/>
            <person name="Chang W.E."/>
            <person name="Higgs B.W."/>
            <person name="Demirev P."/>
            <person name="Lindquist J."/>
            <person name="Liem A."/>
            <person name="Fochler E."/>
            <person name="Read T.D."/>
            <person name="Tapia R."/>
            <person name="Johnson S."/>
            <person name="Bishop-Lilly K.A."/>
            <person name="Detter C."/>
            <person name="Han C."/>
            <person name="Sozhamannan S."/>
            <person name="Rosenzweig C.N."/>
            <person name="Skowronski E.W."/>
        </authorList>
    </citation>
    <scope>NUCLEOTIDE SEQUENCE [LARGE SCALE GENOMIC DNA]</scope>
    <source>
        <strain evidence="1 2">CC-PW-9</strain>
    </source>
</reference>
<dbReference type="InterPro" id="IPR016035">
    <property type="entry name" value="Acyl_Trfase/lysoPLipase"/>
</dbReference>
<gene>
    <name evidence="1" type="ORF">CWI84_01455</name>
</gene>
<dbReference type="OrthoDB" id="8586159at2"/>
<accession>A0A432ZUE3</accession>
<dbReference type="GO" id="GO:0016787">
    <property type="term" value="F:hydrolase activity"/>
    <property type="evidence" value="ECO:0007669"/>
    <property type="project" value="UniProtKB-KW"/>
</dbReference>
<dbReference type="AlphaFoldDB" id="A0A432ZUE3"/>
<evidence type="ECO:0000313" key="1">
    <source>
        <dbReference type="EMBL" id="RUO81565.1"/>
    </source>
</evidence>
<dbReference type="EMBL" id="PIQH01000001">
    <property type="protein sequence ID" value="RUO81565.1"/>
    <property type="molecule type" value="Genomic_DNA"/>
</dbReference>
<protein>
    <submittedName>
        <fullName evidence="1">Alpha/beta hydrolase</fullName>
    </submittedName>
</protein>
<keyword evidence="2" id="KW-1185">Reference proteome</keyword>
<dbReference type="Proteomes" id="UP000287996">
    <property type="component" value="Unassembled WGS sequence"/>
</dbReference>
<name>A0A432ZUE3_9GAMM</name>